<protein>
    <recommendedName>
        <fullName evidence="12">3-isopropylmalate dehydratase large subunit</fullName>
        <ecNumber evidence="12">4.2.1.33</ecNumber>
    </recommendedName>
    <alternativeName>
        <fullName evidence="12">Alpha-IPM isomerase</fullName>
        <shortName evidence="12">IPMI</shortName>
    </alternativeName>
    <alternativeName>
        <fullName evidence="12">Isopropylmalate isomerase</fullName>
    </alternativeName>
</protein>
<gene>
    <name evidence="12 14" type="primary">leuC</name>
    <name evidence="14" type="ORF">C7B77_19600</name>
</gene>
<dbReference type="CDD" id="cd01583">
    <property type="entry name" value="IPMI"/>
    <property type="match status" value="1"/>
</dbReference>
<evidence type="ECO:0000256" key="2">
    <source>
        <dbReference type="ARBA" id="ARBA00002695"/>
    </source>
</evidence>
<dbReference type="InterPro" id="IPR033941">
    <property type="entry name" value="IPMI_cat"/>
</dbReference>
<feature type="binding site" evidence="12">
    <location>
        <position position="410"/>
    </location>
    <ligand>
        <name>[4Fe-4S] cluster</name>
        <dbReference type="ChEBI" id="CHEBI:49883"/>
    </ligand>
</feature>
<comment type="similarity">
    <text evidence="12">Belongs to the aconitase/IPM isomerase family. LeuC type 1 subfamily.</text>
</comment>
<evidence type="ECO:0000313" key="14">
    <source>
        <dbReference type="EMBL" id="PSB53385.1"/>
    </source>
</evidence>
<dbReference type="HAMAP" id="MF_01026">
    <property type="entry name" value="LeuC_type1"/>
    <property type="match status" value="1"/>
</dbReference>
<feature type="binding site" evidence="12">
    <location>
        <position position="347"/>
    </location>
    <ligand>
        <name>[4Fe-4S] cluster</name>
        <dbReference type="ChEBI" id="CHEBI:49883"/>
    </ligand>
</feature>
<dbReference type="PROSITE" id="PS01244">
    <property type="entry name" value="ACONITASE_2"/>
    <property type="match status" value="1"/>
</dbReference>
<evidence type="ECO:0000256" key="11">
    <source>
        <dbReference type="ARBA" id="ARBA00023304"/>
    </source>
</evidence>
<comment type="subunit">
    <text evidence="12">Heterodimer of LeuC and LeuD.</text>
</comment>
<feature type="binding site" evidence="12">
    <location>
        <position position="407"/>
    </location>
    <ligand>
        <name>[4Fe-4S] cluster</name>
        <dbReference type="ChEBI" id="CHEBI:49883"/>
    </ligand>
</feature>
<comment type="pathway">
    <text evidence="3 12">Amino-acid biosynthesis; L-leucine biosynthesis; L-leucine from 3-methyl-2-oxobutanoate: step 2/4.</text>
</comment>
<evidence type="ECO:0000256" key="7">
    <source>
        <dbReference type="ARBA" id="ARBA00022723"/>
    </source>
</evidence>
<reference evidence="14 15" key="1">
    <citation type="submission" date="2018-03" db="EMBL/GenBank/DDBJ databases">
        <title>The ancient ancestry and fast evolution of plastids.</title>
        <authorList>
            <person name="Moore K.R."/>
            <person name="Magnabosco C."/>
            <person name="Momper L."/>
            <person name="Gold D.A."/>
            <person name="Bosak T."/>
            <person name="Fournier G.P."/>
        </authorList>
    </citation>
    <scope>NUCLEOTIDE SEQUENCE [LARGE SCALE GENOMIC DNA]</scope>
    <source>
        <strain evidence="14 15">CCALA 037</strain>
    </source>
</reference>
<keyword evidence="10 12" id="KW-0456">Lyase</keyword>
<dbReference type="NCBIfam" id="NF004016">
    <property type="entry name" value="PRK05478.1"/>
    <property type="match status" value="1"/>
</dbReference>
<keyword evidence="6 12" id="KW-0028">Amino-acid biosynthesis</keyword>
<dbReference type="NCBIfam" id="TIGR00170">
    <property type="entry name" value="leuC"/>
    <property type="match status" value="1"/>
</dbReference>
<keyword evidence="11 12" id="KW-0100">Branched-chain amino acid biosynthesis</keyword>
<dbReference type="InterPro" id="IPR015931">
    <property type="entry name" value="Acnase/IPM_dHydase_lsu_aba_1/3"/>
</dbReference>
<organism evidence="14 15">
    <name type="scientific">Chamaesiphon polymorphus CCALA 037</name>
    <dbReference type="NCBI Taxonomy" id="2107692"/>
    <lineage>
        <taxon>Bacteria</taxon>
        <taxon>Bacillati</taxon>
        <taxon>Cyanobacteriota</taxon>
        <taxon>Cyanophyceae</taxon>
        <taxon>Gomontiellales</taxon>
        <taxon>Chamaesiphonaceae</taxon>
        <taxon>Chamaesiphon</taxon>
    </lineage>
</organism>
<feature type="domain" description="Aconitase/3-isopropylmalate dehydratase large subunit alpha/beta/alpha" evidence="13">
    <location>
        <begin position="9"/>
        <end position="458"/>
    </location>
</feature>
<dbReference type="OrthoDB" id="9802769at2"/>
<dbReference type="PRINTS" id="PR00415">
    <property type="entry name" value="ACONITASE"/>
</dbReference>
<dbReference type="GO" id="GO:0046872">
    <property type="term" value="F:metal ion binding"/>
    <property type="evidence" value="ECO:0007669"/>
    <property type="project" value="UniProtKB-KW"/>
</dbReference>
<dbReference type="GO" id="GO:0009098">
    <property type="term" value="P:L-leucine biosynthetic process"/>
    <property type="evidence" value="ECO:0007669"/>
    <property type="project" value="UniProtKB-UniRule"/>
</dbReference>
<dbReference type="UniPathway" id="UPA00048">
    <property type="reaction ID" value="UER00071"/>
</dbReference>
<dbReference type="Pfam" id="PF00330">
    <property type="entry name" value="Aconitase"/>
    <property type="match status" value="1"/>
</dbReference>
<dbReference type="EC" id="4.2.1.33" evidence="12"/>
<dbReference type="PANTHER" id="PTHR43822">
    <property type="entry name" value="HOMOACONITASE, MITOCHONDRIAL-RELATED"/>
    <property type="match status" value="1"/>
</dbReference>
<keyword evidence="4 12" id="KW-0432">Leucine biosynthesis</keyword>
<dbReference type="Gene3D" id="3.30.499.10">
    <property type="entry name" value="Aconitase, domain 3"/>
    <property type="match status" value="2"/>
</dbReference>
<comment type="cofactor">
    <cofactor evidence="12">
        <name>[4Fe-4S] cluster</name>
        <dbReference type="ChEBI" id="CHEBI:49883"/>
    </cofactor>
    <text evidence="12">Binds 1 [4Fe-4S] cluster per subunit.</text>
</comment>
<evidence type="ECO:0000256" key="1">
    <source>
        <dbReference type="ARBA" id="ARBA00000491"/>
    </source>
</evidence>
<comment type="caution">
    <text evidence="14">The sequence shown here is derived from an EMBL/GenBank/DDBJ whole genome shotgun (WGS) entry which is preliminary data.</text>
</comment>
<dbReference type="PROSITE" id="PS00450">
    <property type="entry name" value="ACONITASE_1"/>
    <property type="match status" value="1"/>
</dbReference>
<accession>A0A2T1G820</accession>
<dbReference type="RefSeq" id="WP_106308671.1">
    <property type="nucleotide sequence ID" value="NZ_PVWO01000301.1"/>
</dbReference>
<dbReference type="InterPro" id="IPR036008">
    <property type="entry name" value="Aconitase_4Fe-4S_dom"/>
</dbReference>
<evidence type="ECO:0000256" key="3">
    <source>
        <dbReference type="ARBA" id="ARBA00004729"/>
    </source>
</evidence>
<keyword evidence="7 12" id="KW-0479">Metal-binding</keyword>
<evidence type="ECO:0000259" key="13">
    <source>
        <dbReference type="Pfam" id="PF00330"/>
    </source>
</evidence>
<evidence type="ECO:0000256" key="5">
    <source>
        <dbReference type="ARBA" id="ARBA00022485"/>
    </source>
</evidence>
<dbReference type="SUPFAM" id="SSF53732">
    <property type="entry name" value="Aconitase iron-sulfur domain"/>
    <property type="match status" value="1"/>
</dbReference>
<evidence type="ECO:0000256" key="4">
    <source>
        <dbReference type="ARBA" id="ARBA00022430"/>
    </source>
</evidence>
<dbReference type="GO" id="GO:0003861">
    <property type="term" value="F:3-isopropylmalate dehydratase activity"/>
    <property type="evidence" value="ECO:0007669"/>
    <property type="project" value="UniProtKB-UniRule"/>
</dbReference>
<proteinExistence type="inferred from homology"/>
<dbReference type="InterPro" id="IPR018136">
    <property type="entry name" value="Aconitase_4Fe-4S_BS"/>
</dbReference>
<dbReference type="PANTHER" id="PTHR43822:SF9">
    <property type="entry name" value="3-ISOPROPYLMALATE DEHYDRATASE"/>
    <property type="match status" value="1"/>
</dbReference>
<dbReference type="EMBL" id="PVWO01000301">
    <property type="protein sequence ID" value="PSB53385.1"/>
    <property type="molecule type" value="Genomic_DNA"/>
</dbReference>
<name>A0A2T1G820_9CYAN</name>
<evidence type="ECO:0000256" key="6">
    <source>
        <dbReference type="ARBA" id="ARBA00022605"/>
    </source>
</evidence>
<dbReference type="NCBIfam" id="NF009116">
    <property type="entry name" value="PRK12466.1"/>
    <property type="match status" value="1"/>
</dbReference>
<dbReference type="InterPro" id="IPR050067">
    <property type="entry name" value="IPM_dehydratase_rel_enz"/>
</dbReference>
<evidence type="ECO:0000256" key="12">
    <source>
        <dbReference type="HAMAP-Rule" id="MF_01026"/>
    </source>
</evidence>
<sequence>MSKNTLFDRVWDAHTVAILPSGQTQLFIGLHLIHEVTSPQAFAMMRDRGLKVPYPERTVATVDHIVPTEDQSRPLADSLAEEMMQHLENNTKEHGIRFYNVGSGSQGIVHVIAPEQGLTQPGMTIACGDSHTSTHGAFGAIAFGIGTSQVRDVLASQTLALGKLKVRKIEVNGTLQPGVYAKDVILHIIRKLGVQGGVGYAYEFAGTTFEQMDMEARMTVCNMAIEGGARCGYINPDRVTYDYLKDRDFAPKGADWEKAIAWWESLHSDKDAEYDDVVVFDAANIAPTVTWGITPAQGIGVDEPIPTVAQMPVDERAIAEEAYQYMDLAPGAPIIGTKVDVCFVGSCTNGRITDLREAAKFAAGKQVATGVKAFIVPGSERVKKQAEAEGLDVVFKNAGFEWREAGCSMCLAMNPDKLVGRQLSASSSNRNFKGRQGSSSGRTLLMSPVMVIAAAVTGKVTDVRELMA</sequence>
<evidence type="ECO:0000313" key="15">
    <source>
        <dbReference type="Proteomes" id="UP000238937"/>
    </source>
</evidence>
<evidence type="ECO:0000256" key="9">
    <source>
        <dbReference type="ARBA" id="ARBA00023014"/>
    </source>
</evidence>
<dbReference type="GO" id="GO:0051539">
    <property type="term" value="F:4 iron, 4 sulfur cluster binding"/>
    <property type="evidence" value="ECO:0007669"/>
    <property type="project" value="UniProtKB-KW"/>
</dbReference>
<evidence type="ECO:0000256" key="8">
    <source>
        <dbReference type="ARBA" id="ARBA00023004"/>
    </source>
</evidence>
<dbReference type="InterPro" id="IPR001030">
    <property type="entry name" value="Acoase/IPM_deHydtase_lsu_aba"/>
</dbReference>
<keyword evidence="9 12" id="KW-0411">Iron-sulfur</keyword>
<comment type="catalytic activity">
    <reaction evidence="1 12">
        <text>(2R,3S)-3-isopropylmalate = (2S)-2-isopropylmalate</text>
        <dbReference type="Rhea" id="RHEA:32287"/>
        <dbReference type="ChEBI" id="CHEBI:1178"/>
        <dbReference type="ChEBI" id="CHEBI:35121"/>
        <dbReference type="EC" id="4.2.1.33"/>
    </reaction>
</comment>
<keyword evidence="5 12" id="KW-0004">4Fe-4S</keyword>
<dbReference type="InterPro" id="IPR004430">
    <property type="entry name" value="3-IsopropMal_deHydase_lsu"/>
</dbReference>
<dbReference type="Proteomes" id="UP000238937">
    <property type="component" value="Unassembled WGS sequence"/>
</dbReference>
<dbReference type="AlphaFoldDB" id="A0A2T1G820"/>
<comment type="function">
    <text evidence="2 12">Catalyzes the isomerization between 2-isopropylmalate and 3-isopropylmalate, via the formation of 2-isopropylmaleate.</text>
</comment>
<evidence type="ECO:0000256" key="10">
    <source>
        <dbReference type="ARBA" id="ARBA00023239"/>
    </source>
</evidence>
<keyword evidence="8 12" id="KW-0408">Iron</keyword>
<keyword evidence="15" id="KW-1185">Reference proteome</keyword>